<keyword evidence="3 6" id="KW-0812">Transmembrane</keyword>
<dbReference type="PROSITE" id="PS50850">
    <property type="entry name" value="MFS"/>
    <property type="match status" value="1"/>
</dbReference>
<comment type="similarity">
    <text evidence="2">Belongs to the major facilitator superfamily. Sugar transporter (TC 2.A.1.1) family.</text>
</comment>
<dbReference type="Gene3D" id="1.20.1250.20">
    <property type="entry name" value="MFS general substrate transporter like domains"/>
    <property type="match status" value="1"/>
</dbReference>
<dbReference type="SUPFAM" id="SSF103473">
    <property type="entry name" value="MFS general substrate transporter"/>
    <property type="match status" value="1"/>
</dbReference>
<dbReference type="PANTHER" id="PTHR48022">
    <property type="entry name" value="PLASTIDIC GLUCOSE TRANSPORTER 4"/>
    <property type="match status" value="1"/>
</dbReference>
<feature type="transmembrane region" description="Helical" evidence="6">
    <location>
        <begin position="376"/>
        <end position="396"/>
    </location>
</feature>
<dbReference type="InterPro" id="IPR036259">
    <property type="entry name" value="MFS_trans_sf"/>
</dbReference>
<feature type="transmembrane region" description="Helical" evidence="6">
    <location>
        <begin position="80"/>
        <end position="104"/>
    </location>
</feature>
<organism evidence="8 9">
    <name type="scientific">Halteria grandinella</name>
    <dbReference type="NCBI Taxonomy" id="5974"/>
    <lineage>
        <taxon>Eukaryota</taxon>
        <taxon>Sar</taxon>
        <taxon>Alveolata</taxon>
        <taxon>Ciliophora</taxon>
        <taxon>Intramacronucleata</taxon>
        <taxon>Spirotrichea</taxon>
        <taxon>Stichotrichia</taxon>
        <taxon>Sporadotrichida</taxon>
        <taxon>Halteriidae</taxon>
        <taxon>Halteria</taxon>
    </lineage>
</organism>
<feature type="transmembrane region" description="Helical" evidence="6">
    <location>
        <begin position="341"/>
        <end position="364"/>
    </location>
</feature>
<keyword evidence="9" id="KW-1185">Reference proteome</keyword>
<feature type="domain" description="Major facilitator superfamily (MFS) profile" evidence="7">
    <location>
        <begin position="86"/>
        <end position="516"/>
    </location>
</feature>
<dbReference type="EMBL" id="RRYP01019306">
    <property type="protein sequence ID" value="TNV73289.1"/>
    <property type="molecule type" value="Genomic_DNA"/>
</dbReference>
<dbReference type="Pfam" id="PF00083">
    <property type="entry name" value="Sugar_tr"/>
    <property type="match status" value="1"/>
</dbReference>
<dbReference type="InterPro" id="IPR050360">
    <property type="entry name" value="MFS_Sugar_Transporters"/>
</dbReference>
<comment type="caution">
    <text evidence="8">The sequence shown here is derived from an EMBL/GenBank/DDBJ whole genome shotgun (WGS) entry which is preliminary data.</text>
</comment>
<dbReference type="InterPro" id="IPR005828">
    <property type="entry name" value="MFS_sugar_transport-like"/>
</dbReference>
<evidence type="ECO:0000259" key="7">
    <source>
        <dbReference type="PROSITE" id="PS50850"/>
    </source>
</evidence>
<dbReference type="GO" id="GO:0005351">
    <property type="term" value="F:carbohydrate:proton symporter activity"/>
    <property type="evidence" value="ECO:0007669"/>
    <property type="project" value="TreeGrafter"/>
</dbReference>
<reference evidence="8" key="1">
    <citation type="submission" date="2019-06" db="EMBL/GenBank/DDBJ databases">
        <authorList>
            <person name="Zheng W."/>
        </authorList>
    </citation>
    <scope>NUCLEOTIDE SEQUENCE</scope>
    <source>
        <strain evidence="8">QDHG01</strain>
    </source>
</reference>
<dbReference type="OrthoDB" id="6612291at2759"/>
<evidence type="ECO:0000313" key="9">
    <source>
        <dbReference type="Proteomes" id="UP000785679"/>
    </source>
</evidence>
<evidence type="ECO:0000256" key="4">
    <source>
        <dbReference type="ARBA" id="ARBA00022989"/>
    </source>
</evidence>
<feature type="transmembrane region" description="Helical" evidence="6">
    <location>
        <begin position="492"/>
        <end position="512"/>
    </location>
</feature>
<comment type="subcellular location">
    <subcellularLocation>
        <location evidence="1">Membrane</location>
        <topology evidence="1">Multi-pass membrane protein</topology>
    </subcellularLocation>
</comment>
<evidence type="ECO:0000256" key="2">
    <source>
        <dbReference type="ARBA" id="ARBA00010992"/>
    </source>
</evidence>
<feature type="transmembrane region" description="Helical" evidence="6">
    <location>
        <begin position="253"/>
        <end position="273"/>
    </location>
</feature>
<keyword evidence="5 6" id="KW-0472">Membrane</keyword>
<feature type="transmembrane region" description="Helical" evidence="6">
    <location>
        <begin position="465"/>
        <end position="486"/>
    </location>
</feature>
<feature type="transmembrane region" description="Helical" evidence="6">
    <location>
        <begin position="124"/>
        <end position="148"/>
    </location>
</feature>
<name>A0A8J8NEP8_HALGN</name>
<feature type="transmembrane region" description="Helical" evidence="6">
    <location>
        <begin position="155"/>
        <end position="172"/>
    </location>
</feature>
<dbReference type="PANTHER" id="PTHR48022:SF2">
    <property type="entry name" value="PLASTIDIC GLUCOSE TRANSPORTER 4"/>
    <property type="match status" value="1"/>
</dbReference>
<proteinExistence type="inferred from homology"/>
<evidence type="ECO:0000256" key="1">
    <source>
        <dbReference type="ARBA" id="ARBA00004141"/>
    </source>
</evidence>
<feature type="transmembrane region" description="Helical" evidence="6">
    <location>
        <begin position="208"/>
        <end position="233"/>
    </location>
</feature>
<sequence length="561" mass="63032">MNYGNRISINDIDEPQETLMMSIAKADHISNNMAFDGHLSRNYITQNIDPHNERKYLEKTKEQSSSAAEPKAPLKYQPKWWFIIFLIFMLSVQSLHSGYGMGTWNRIGPMLRLKYGWTPGERKFYESFVTSFLIAGIVLGRFFGAWFVQKGRKTCLLTACFVGIVAIGIMMVQNIFLFIFGRLIYGFAAGTFNAVGGRYVEECSPPQYLSLFFTLYTFGVSLNRPAVVLGTMLLEKSKDPAVLIESDSWRSFILMPLIFSTICILGTILVVRYETPMYLVTKKRYDEARSAIKLMFSNDVDAEEILKYLKRNTSKETDKASFQSALVDPRYRIGTLITSSLALMLFFNGIFPITTFGADLFTAIYGDDYTYFDSQATLNIIAIADPASQLVAVFIVPLFSRRLFLIGGGLVIAVMNALVVFFDQANNNLAVTVTVVGLVIITSIVQEPVCQLYMQEVSSNSSLGIVHLCYFLSTFVLAAALPTVLAELGPSSIYGTCFIMSMVLVVIQFFFIKETSKLTDKEKKQLYFPAEYKSIIQNTQDDSSQTIDMDHSVSMSLRSFA</sequence>
<keyword evidence="4 6" id="KW-1133">Transmembrane helix</keyword>
<dbReference type="Proteomes" id="UP000785679">
    <property type="component" value="Unassembled WGS sequence"/>
</dbReference>
<dbReference type="GO" id="GO:0016020">
    <property type="term" value="C:membrane"/>
    <property type="evidence" value="ECO:0007669"/>
    <property type="project" value="UniProtKB-SubCell"/>
</dbReference>
<gene>
    <name evidence="8" type="ORF">FGO68_gene13469</name>
</gene>
<evidence type="ECO:0000313" key="8">
    <source>
        <dbReference type="EMBL" id="TNV73289.1"/>
    </source>
</evidence>
<evidence type="ECO:0000256" key="5">
    <source>
        <dbReference type="ARBA" id="ARBA00023136"/>
    </source>
</evidence>
<feature type="transmembrane region" description="Helical" evidence="6">
    <location>
        <begin position="178"/>
        <end position="196"/>
    </location>
</feature>
<feature type="transmembrane region" description="Helical" evidence="6">
    <location>
        <begin position="428"/>
        <end position="445"/>
    </location>
</feature>
<feature type="transmembrane region" description="Helical" evidence="6">
    <location>
        <begin position="403"/>
        <end position="422"/>
    </location>
</feature>
<evidence type="ECO:0000256" key="3">
    <source>
        <dbReference type="ARBA" id="ARBA00022692"/>
    </source>
</evidence>
<protein>
    <recommendedName>
        <fullName evidence="7">Major facilitator superfamily (MFS) profile domain-containing protein</fullName>
    </recommendedName>
</protein>
<evidence type="ECO:0000256" key="6">
    <source>
        <dbReference type="SAM" id="Phobius"/>
    </source>
</evidence>
<dbReference type="InterPro" id="IPR020846">
    <property type="entry name" value="MFS_dom"/>
</dbReference>
<dbReference type="AlphaFoldDB" id="A0A8J8NEP8"/>
<accession>A0A8J8NEP8</accession>